<dbReference type="SUPFAM" id="SSF56300">
    <property type="entry name" value="Metallo-dependent phosphatases"/>
    <property type="match status" value="1"/>
</dbReference>
<dbReference type="InterPro" id="IPR004843">
    <property type="entry name" value="Calcineurin-like_PHP"/>
</dbReference>
<reference evidence="2 3" key="1">
    <citation type="submission" date="2018-12" db="EMBL/GenBank/DDBJ databases">
        <authorList>
            <consortium name="Pathogen Informatics"/>
        </authorList>
    </citation>
    <scope>NUCLEOTIDE SEQUENCE [LARGE SCALE GENOMIC DNA]</scope>
    <source>
        <strain evidence="2 3">NCTC3166</strain>
    </source>
</reference>
<dbReference type="GO" id="GO:0008803">
    <property type="term" value="F:bis(5'-nucleosyl)-tetraphosphatase (symmetrical) activity"/>
    <property type="evidence" value="ECO:0007669"/>
    <property type="project" value="TreeGrafter"/>
</dbReference>
<dbReference type="Gene3D" id="3.60.21.10">
    <property type="match status" value="1"/>
</dbReference>
<sequence length="243" mass="27275">MGSYFVVGDIHGKAGMLEELMTHWDGQSQLVFLGDLIDRGEDSRRVIELVKDFVEQQGAICLSGNHEYMFLAWIDNPTERYDHYRRNGGDTTINSLLGRPLTAPVDGVEDARLVQETCGDLVTFIRSLPFVYETEHYIFVHAGLDLTLPDWHETTDYQKVWIRQPFHEATNQTGKTIVFGHTPVHYLLDQKIGTKKLWVTEDGKIGMDGGAVYGGVLHGILFDESGMKADVALLNEGFAAIDD</sequence>
<keyword evidence="3" id="KW-1185">Reference proteome</keyword>
<proteinExistence type="predicted"/>
<dbReference type="AlphaFoldDB" id="A0A3S4PXE2"/>
<name>A0A3S4PXE2_9STRE</name>
<dbReference type="GO" id="GO:0110154">
    <property type="term" value="P:RNA decapping"/>
    <property type="evidence" value="ECO:0007669"/>
    <property type="project" value="TreeGrafter"/>
</dbReference>
<keyword evidence="2" id="KW-0378">Hydrolase</keyword>
<accession>A0A3S4PXE2</accession>
<dbReference type="Proteomes" id="UP000270025">
    <property type="component" value="Chromosome"/>
</dbReference>
<dbReference type="EC" id="3.1.3.16" evidence="2"/>
<dbReference type="InterPro" id="IPR029052">
    <property type="entry name" value="Metallo-depent_PP-like"/>
</dbReference>
<organism evidence="2 3">
    <name type="scientific">Streptococcus viridans</name>
    <dbReference type="NCBI Taxonomy" id="78535"/>
    <lineage>
        <taxon>Bacteria</taxon>
        <taxon>Bacillati</taxon>
        <taxon>Bacillota</taxon>
        <taxon>Bacilli</taxon>
        <taxon>Lactobacillales</taxon>
        <taxon>Streptococcaceae</taxon>
        <taxon>Streptococcus</taxon>
    </lineage>
</organism>
<dbReference type="RefSeq" id="WP_126403917.1">
    <property type="nucleotide sequence ID" value="NZ_LR134266.1"/>
</dbReference>
<dbReference type="PANTHER" id="PTHR42850:SF4">
    <property type="entry name" value="ZINC-DEPENDENT ENDOPOLYPHOSPHATASE"/>
    <property type="match status" value="1"/>
</dbReference>
<gene>
    <name evidence="2" type="primary">pphA</name>
    <name evidence="2" type="ORF">NCTC3166_00609</name>
</gene>
<dbReference type="KEGG" id="svf:NCTC3166_00609"/>
<dbReference type="PANTHER" id="PTHR42850">
    <property type="entry name" value="METALLOPHOSPHOESTERASE"/>
    <property type="match status" value="1"/>
</dbReference>
<dbReference type="GO" id="GO:0005737">
    <property type="term" value="C:cytoplasm"/>
    <property type="evidence" value="ECO:0007669"/>
    <property type="project" value="TreeGrafter"/>
</dbReference>
<dbReference type="Pfam" id="PF00149">
    <property type="entry name" value="Metallophos"/>
    <property type="match status" value="1"/>
</dbReference>
<evidence type="ECO:0000313" key="3">
    <source>
        <dbReference type="Proteomes" id="UP000270025"/>
    </source>
</evidence>
<dbReference type="InterPro" id="IPR050126">
    <property type="entry name" value="Ap4A_hydrolase"/>
</dbReference>
<feature type="domain" description="Calcineurin-like phosphoesterase" evidence="1">
    <location>
        <begin position="6"/>
        <end position="185"/>
    </location>
</feature>
<evidence type="ECO:0000313" key="2">
    <source>
        <dbReference type="EMBL" id="VED66797.1"/>
    </source>
</evidence>
<protein>
    <submittedName>
        <fullName evidence="2">Serine/threonine protein phosphatase</fullName>
        <ecNumber evidence="2">3.1.3.16</ecNumber>
    </submittedName>
</protein>
<evidence type="ECO:0000259" key="1">
    <source>
        <dbReference type="Pfam" id="PF00149"/>
    </source>
</evidence>
<dbReference type="GO" id="GO:0004722">
    <property type="term" value="F:protein serine/threonine phosphatase activity"/>
    <property type="evidence" value="ECO:0007669"/>
    <property type="project" value="UniProtKB-EC"/>
</dbReference>
<dbReference type="EMBL" id="LR134266">
    <property type="protein sequence ID" value="VED66797.1"/>
    <property type="molecule type" value="Genomic_DNA"/>
</dbReference>